<accession>M8C7A1</accession>
<dbReference type="EnsemblPlants" id="EMT29933">
    <property type="protein sequence ID" value="EMT29933"/>
    <property type="gene ID" value="F775_14791"/>
</dbReference>
<dbReference type="PANTHER" id="PTHR33133">
    <property type="entry name" value="OS08G0107100 PROTEIN-RELATED"/>
    <property type="match status" value="1"/>
</dbReference>
<organism evidence="1">
    <name type="scientific">Aegilops tauschii</name>
    <name type="common">Tausch's goatgrass</name>
    <name type="synonym">Aegilops squarrosa</name>
    <dbReference type="NCBI Taxonomy" id="37682"/>
    <lineage>
        <taxon>Eukaryota</taxon>
        <taxon>Viridiplantae</taxon>
        <taxon>Streptophyta</taxon>
        <taxon>Embryophyta</taxon>
        <taxon>Tracheophyta</taxon>
        <taxon>Spermatophyta</taxon>
        <taxon>Magnoliopsida</taxon>
        <taxon>Liliopsida</taxon>
        <taxon>Poales</taxon>
        <taxon>Poaceae</taxon>
        <taxon>BOP clade</taxon>
        <taxon>Pooideae</taxon>
        <taxon>Triticodae</taxon>
        <taxon>Triticeae</taxon>
        <taxon>Triticinae</taxon>
        <taxon>Aegilops</taxon>
    </lineage>
</organism>
<proteinExistence type="predicted"/>
<evidence type="ECO:0008006" key="2">
    <source>
        <dbReference type="Google" id="ProtNLM"/>
    </source>
</evidence>
<name>M8C7A1_AEGTA</name>
<dbReference type="PANTHER" id="PTHR33133:SF32">
    <property type="entry name" value="CASP-LIKE PROTEIN"/>
    <property type="match status" value="1"/>
</dbReference>
<evidence type="ECO:0000313" key="1">
    <source>
        <dbReference type="EnsemblPlants" id="EMT29933"/>
    </source>
</evidence>
<dbReference type="AlphaFoldDB" id="M8C7A1"/>
<sequence>MGLWARADRSLTFSSSLPFFTTTTIRARISMEWEPKQEDLGGLGLSGICGELHRVVFRSIIGYSVDAAFPSALLLAHVATLRGLCSLIDADHIGAWWVALFLLEGVWMIVLPSLSLVWTAIYVFRVASLYCTQGDFRASLQRHLPHLPFTRFIPTYLLALALTSATLFLSLAALLLLHHYEVGLPLQLLAAAAFLAGTAYVAVVCYLACVVPMLEDAVKFAALRKSHALLGGKFWPAAAVFVTLDGCFVALQLAFARLVLDDALGLGLGFQLAAGVTVFMALWAVVIYMVCKNHHHEVVDKVHLDYIGEYERLAVDGDNGVELQPVTTERIPETTA</sequence>
<reference evidence="1" key="1">
    <citation type="submission" date="2015-06" db="UniProtKB">
        <authorList>
            <consortium name="EnsemblPlants"/>
        </authorList>
    </citation>
    <scope>IDENTIFICATION</scope>
</reference>
<protein>
    <recommendedName>
        <fullName evidence="2">Transmembrane protein</fullName>
    </recommendedName>
</protein>